<dbReference type="Gene3D" id="3.50.50.60">
    <property type="entry name" value="FAD/NAD(P)-binding domain"/>
    <property type="match status" value="1"/>
</dbReference>
<organism evidence="9">
    <name type="scientific">uncultured Mycobacterium sp</name>
    <dbReference type="NCBI Taxonomy" id="171292"/>
    <lineage>
        <taxon>Bacteria</taxon>
        <taxon>Bacillati</taxon>
        <taxon>Actinomycetota</taxon>
        <taxon>Actinomycetes</taxon>
        <taxon>Mycobacteriales</taxon>
        <taxon>Mycobacteriaceae</taxon>
        <taxon>Mycobacterium</taxon>
        <taxon>environmental samples</taxon>
    </lineage>
</organism>
<dbReference type="GO" id="GO:0050660">
    <property type="term" value="F:flavin adenine dinucleotide binding"/>
    <property type="evidence" value="ECO:0007669"/>
    <property type="project" value="InterPro"/>
</dbReference>
<accession>A0A1Y5P4B1</accession>
<evidence type="ECO:0000256" key="4">
    <source>
        <dbReference type="ARBA" id="ARBA00022827"/>
    </source>
</evidence>
<dbReference type="Pfam" id="PF00732">
    <property type="entry name" value="GMC_oxred_N"/>
    <property type="match status" value="1"/>
</dbReference>
<dbReference type="GO" id="GO:0016614">
    <property type="term" value="F:oxidoreductase activity, acting on CH-OH group of donors"/>
    <property type="evidence" value="ECO:0007669"/>
    <property type="project" value="InterPro"/>
</dbReference>
<dbReference type="Gene3D" id="3.30.560.10">
    <property type="entry name" value="Glucose Oxidase, domain 3"/>
    <property type="match status" value="1"/>
</dbReference>
<keyword evidence="9" id="KW-0560">Oxidoreductase</keyword>
<dbReference type="SUPFAM" id="SSF51905">
    <property type="entry name" value="FAD/NAD(P)-binding domain"/>
    <property type="match status" value="1"/>
</dbReference>
<dbReference type="AlphaFoldDB" id="A0A1Y5P4B1"/>
<evidence type="ECO:0000256" key="6">
    <source>
        <dbReference type="RuleBase" id="RU003968"/>
    </source>
</evidence>
<feature type="binding site" evidence="5">
    <location>
        <position position="81"/>
    </location>
    <ligand>
        <name>FAD</name>
        <dbReference type="ChEBI" id="CHEBI:57692"/>
    </ligand>
</feature>
<evidence type="ECO:0000259" key="7">
    <source>
        <dbReference type="PROSITE" id="PS00623"/>
    </source>
</evidence>
<comment type="similarity">
    <text evidence="2 6">Belongs to the GMC oxidoreductase family.</text>
</comment>
<feature type="binding site" evidence="5">
    <location>
        <position position="85"/>
    </location>
    <ligand>
        <name>FAD</name>
        <dbReference type="ChEBI" id="CHEBI:57692"/>
    </ligand>
</feature>
<dbReference type="EC" id="1.1.-.-" evidence="9"/>
<dbReference type="PIRSF" id="PIRSF000137">
    <property type="entry name" value="Alcohol_oxidase"/>
    <property type="match status" value="1"/>
</dbReference>
<dbReference type="SUPFAM" id="SSF54373">
    <property type="entry name" value="FAD-linked reductases, C-terminal domain"/>
    <property type="match status" value="1"/>
</dbReference>
<reference evidence="9" key="1">
    <citation type="submission" date="2016-03" db="EMBL/GenBank/DDBJ databases">
        <authorList>
            <person name="Ploux O."/>
        </authorList>
    </citation>
    <scope>NUCLEOTIDE SEQUENCE</scope>
    <source>
        <strain evidence="9">UC10</strain>
    </source>
</reference>
<keyword evidence="3 6" id="KW-0285">Flavoprotein</keyword>
<comment type="cofactor">
    <cofactor evidence="1 5">
        <name>FAD</name>
        <dbReference type="ChEBI" id="CHEBI:57692"/>
    </cofactor>
</comment>
<dbReference type="PROSITE" id="PS00623">
    <property type="entry name" value="GMC_OXRED_1"/>
    <property type="match status" value="1"/>
</dbReference>
<evidence type="ECO:0000313" key="9">
    <source>
        <dbReference type="EMBL" id="SBS72370.1"/>
    </source>
</evidence>
<gene>
    <name evidence="9" type="ORF">MHPYR_130116</name>
</gene>
<feature type="domain" description="Glucose-methanol-choline oxidoreductase N-terminal" evidence="7">
    <location>
        <begin position="79"/>
        <end position="102"/>
    </location>
</feature>
<feature type="domain" description="Glucose-methanol-choline oxidoreductase N-terminal" evidence="8">
    <location>
        <begin position="247"/>
        <end position="261"/>
    </location>
</feature>
<feature type="binding site" evidence="5">
    <location>
        <position position="212"/>
    </location>
    <ligand>
        <name>FAD</name>
        <dbReference type="ChEBI" id="CHEBI:57692"/>
    </ligand>
</feature>
<name>A0A1Y5P4B1_9MYCO</name>
<dbReference type="PANTHER" id="PTHR11552:SF147">
    <property type="entry name" value="CHOLINE DEHYDROGENASE, MITOCHONDRIAL"/>
    <property type="match status" value="1"/>
</dbReference>
<dbReference type="InterPro" id="IPR012132">
    <property type="entry name" value="GMC_OxRdtase"/>
</dbReference>
<proteinExistence type="inferred from homology"/>
<dbReference type="EMBL" id="FLQS01000005">
    <property type="protein sequence ID" value="SBS72370.1"/>
    <property type="molecule type" value="Genomic_DNA"/>
</dbReference>
<dbReference type="InterPro" id="IPR036188">
    <property type="entry name" value="FAD/NAD-bd_sf"/>
</dbReference>
<sequence length="524" mass="56281">MADYDYIVIGAGSAGCALAGRLAAGTSSVLLLEAGGSDRRLTVRAPLAFAAQMGGPTDWDFSSVPEPACDGRTIPQPRGRVLGGTSSMNAMVWVRGTQLDYDGWQLPGWGWSDVEPVFRRIESHYLGGPAHGTSGPIRVTRLAEPDVTSTRWVTAARAAGVSDNEDLGGPDLDGTSIAPVTVWKGQRWNTARAYLPAARRRSNFTSVTGALVHRVVIRDGRAVGVEYERKGQRVIAGANREVILSAGAYGTPQLLQLSGVGAADHLRAVGITPVVESPRVGTNLTDHPATAMSWDVQPGFIGLSDAQKPQWLLRWVFRRTGKLTSNAMEALAHIRSDQELPAPDFQLIHSPSYVNLAAMERELRRASSVLQSYWTPKSRGSVLAQSADPHDAPEIRLNTLAHPDDVRAFIRVVRRTREIVATEPFGSVVTTELHPGPDVVTDAAIEAWVRSSVATTGHPACSAAMGANPDSVLDEKLKVRGVQGLRVADASVFPCIPRANTNAPAIMVGERCADFIHRDRQHGC</sequence>
<dbReference type="Pfam" id="PF05199">
    <property type="entry name" value="GMC_oxred_C"/>
    <property type="match status" value="1"/>
</dbReference>
<evidence type="ECO:0000256" key="1">
    <source>
        <dbReference type="ARBA" id="ARBA00001974"/>
    </source>
</evidence>
<protein>
    <submittedName>
        <fullName evidence="9">Putative enzyme</fullName>
        <ecNumber evidence="9">1.1.-.-</ecNumber>
    </submittedName>
</protein>
<evidence type="ECO:0000256" key="3">
    <source>
        <dbReference type="ARBA" id="ARBA00022630"/>
    </source>
</evidence>
<keyword evidence="4 5" id="KW-0274">FAD</keyword>
<dbReference type="PROSITE" id="PS00624">
    <property type="entry name" value="GMC_OXRED_2"/>
    <property type="match status" value="1"/>
</dbReference>
<evidence type="ECO:0000256" key="5">
    <source>
        <dbReference type="PIRSR" id="PIRSR000137-2"/>
    </source>
</evidence>
<dbReference type="InterPro" id="IPR000172">
    <property type="entry name" value="GMC_OxRdtase_N"/>
</dbReference>
<feature type="binding site" evidence="5">
    <location>
        <begin position="89"/>
        <end position="92"/>
    </location>
    <ligand>
        <name>FAD</name>
        <dbReference type="ChEBI" id="CHEBI:57692"/>
    </ligand>
</feature>
<evidence type="ECO:0000259" key="8">
    <source>
        <dbReference type="PROSITE" id="PS00624"/>
    </source>
</evidence>
<dbReference type="InterPro" id="IPR007867">
    <property type="entry name" value="GMC_OxRtase_C"/>
</dbReference>
<dbReference type="PANTHER" id="PTHR11552">
    <property type="entry name" value="GLUCOSE-METHANOL-CHOLINE GMC OXIDOREDUCTASE"/>
    <property type="match status" value="1"/>
</dbReference>
<evidence type="ECO:0000256" key="2">
    <source>
        <dbReference type="ARBA" id="ARBA00010790"/>
    </source>
</evidence>